<dbReference type="AlphaFoldDB" id="A0A8J2QCL0"/>
<accession>A0A8J2QCL0</accession>
<protein>
    <submittedName>
        <fullName evidence="2">(African queen) hypothetical protein</fullName>
    </submittedName>
</protein>
<evidence type="ECO:0000256" key="1">
    <source>
        <dbReference type="SAM" id="MobiDB-lite"/>
    </source>
</evidence>
<reference evidence="2" key="1">
    <citation type="submission" date="2021-09" db="EMBL/GenBank/DDBJ databases">
        <authorList>
            <person name="Martin H S."/>
        </authorList>
    </citation>
    <scope>NUCLEOTIDE SEQUENCE</scope>
</reference>
<proteinExistence type="predicted"/>
<evidence type="ECO:0000313" key="3">
    <source>
        <dbReference type="Proteomes" id="UP000789524"/>
    </source>
</evidence>
<dbReference type="Proteomes" id="UP000789524">
    <property type="component" value="Unassembled WGS sequence"/>
</dbReference>
<comment type="caution">
    <text evidence="2">The sequence shown here is derived from an EMBL/GenBank/DDBJ whole genome shotgun (WGS) entry which is preliminary data.</text>
</comment>
<feature type="compositionally biased region" description="Basic and acidic residues" evidence="1">
    <location>
        <begin position="54"/>
        <end position="65"/>
    </location>
</feature>
<gene>
    <name evidence="2" type="ORF">DCHRY22_LOCUS1442</name>
</gene>
<organism evidence="2 3">
    <name type="scientific">Danaus chrysippus</name>
    <name type="common">African queen</name>
    <dbReference type="NCBI Taxonomy" id="151541"/>
    <lineage>
        <taxon>Eukaryota</taxon>
        <taxon>Metazoa</taxon>
        <taxon>Ecdysozoa</taxon>
        <taxon>Arthropoda</taxon>
        <taxon>Hexapoda</taxon>
        <taxon>Insecta</taxon>
        <taxon>Pterygota</taxon>
        <taxon>Neoptera</taxon>
        <taxon>Endopterygota</taxon>
        <taxon>Lepidoptera</taxon>
        <taxon>Glossata</taxon>
        <taxon>Ditrysia</taxon>
        <taxon>Papilionoidea</taxon>
        <taxon>Nymphalidae</taxon>
        <taxon>Danainae</taxon>
        <taxon>Danaini</taxon>
        <taxon>Danaina</taxon>
        <taxon>Danaus</taxon>
        <taxon>Anosia</taxon>
    </lineage>
</organism>
<dbReference type="OrthoDB" id="6921637at2759"/>
<keyword evidence="3" id="KW-1185">Reference proteome</keyword>
<dbReference type="EMBL" id="CAKASE010000044">
    <property type="protein sequence ID" value="CAG9559617.1"/>
    <property type="molecule type" value="Genomic_DNA"/>
</dbReference>
<name>A0A8J2QCL0_9NEOP</name>
<sequence>MQESRLRWYGHVLRRPENYVGHKCLNMTVPGARSRGRPKRRWLDVVQDDMRANGLHKKDAEDRAKWRTLSGKADPGFSRPGRDEQPGQTLG</sequence>
<feature type="region of interest" description="Disordered" evidence="1">
    <location>
        <begin position="54"/>
        <end position="91"/>
    </location>
</feature>
<dbReference type="PANTHER" id="PTHR46238">
    <property type="entry name" value="REVERSE TRANSCRIPTASE DOMAIN-CONTAINING PROTEIN"/>
    <property type="match status" value="1"/>
</dbReference>
<evidence type="ECO:0000313" key="2">
    <source>
        <dbReference type="EMBL" id="CAG9559617.1"/>
    </source>
</evidence>
<dbReference type="PANTHER" id="PTHR46238:SF8">
    <property type="entry name" value="ENDONUCLEASE_EXONUCLEASE_PHOSPHATASE DOMAIN-CONTAINING PROTEIN"/>
    <property type="match status" value="1"/>
</dbReference>